<evidence type="ECO:0000313" key="2">
    <source>
        <dbReference type="EMBL" id="CAD7257099.1"/>
    </source>
</evidence>
<organism evidence="2">
    <name type="scientific">Timema shepardi</name>
    <name type="common">Walking stick</name>
    <dbReference type="NCBI Taxonomy" id="629360"/>
    <lineage>
        <taxon>Eukaryota</taxon>
        <taxon>Metazoa</taxon>
        <taxon>Ecdysozoa</taxon>
        <taxon>Arthropoda</taxon>
        <taxon>Hexapoda</taxon>
        <taxon>Insecta</taxon>
        <taxon>Pterygota</taxon>
        <taxon>Neoptera</taxon>
        <taxon>Polyneoptera</taxon>
        <taxon>Phasmatodea</taxon>
        <taxon>Timematodea</taxon>
        <taxon>Timematoidea</taxon>
        <taxon>Timematidae</taxon>
        <taxon>Timema</taxon>
    </lineage>
</organism>
<name>A0A7R9AMZ4_TIMSH</name>
<feature type="compositionally biased region" description="Basic and acidic residues" evidence="1">
    <location>
        <begin position="1"/>
        <end position="15"/>
    </location>
</feature>
<evidence type="ECO:0000256" key="1">
    <source>
        <dbReference type="SAM" id="MobiDB-lite"/>
    </source>
</evidence>
<proteinExistence type="predicted"/>
<gene>
    <name evidence="2" type="ORF">TSIB3V08_LOCUS1374</name>
</gene>
<sequence length="773" mass="87415">MEKNTRKERGVKGEIDPPTQPELKTVKPNNLPDEILEEAIEIQNDSNFRDSFESGVSMEDLWCKKAVSYPNIRATSYYPFGLYALSTNYSNGLGIGKFELEEVTPHLHGGRVEHNLGKTIPSSPDRDSNLYLPVLSSRAQHDKRVSQLRHRGGRDGGGGLAIPLADRTLTQPPPFAKLTWAPLNSPEVNPHLCGGRVKNYLGKTTPSSPDRDSNLDLPVLSSRAQHDTRSRQVYRTFGLVQVDPFTMVNARRLDSNALSSAFSRRLASDGRVQHQTKIRKPFTRTGGKQFRNPPPPVHPTKIRTSITPSSAVEQLNTTSALANYATKAEILRGVTLYSWELHHQGQSMDVPKLSPMIADESLTRPLSLGWKRYVLVYPWFVQHFHVVSMGKHVLSFDELSEASCELSFSTKEAMGLLYSYPPDVTKISPVRPPVCRLFATLVAQSVVQDTTMEDVYTYLQWDYVMIVNMEVELEEVNPHLRGGRVENHLGKTTPSSPDRDSSLDLPVLSSRAQHDKRVEVEREYKLRKKRCSFIKWHKRLYFKPCGLTAIDRGGHLKESRLPPRIATSLGRRIPITLLSSDTSIRYIFRVEREGVFHKPRKAVDRGKLRQLWLSLVTPPSCSVVGNILFTRHASNHYSMDPFNSGRILSPMMQWLLHLATSLLVPGLIPDWYLEYFFRWGIHPNGHEAKVGNYLENNAPITPSRDPSPYLRVTNSPNNHERDPFDYTTIRYPYRHTASDVVFDCCTHARIRGGGEEGGTGLTLRPFCGDQVVR</sequence>
<feature type="region of interest" description="Disordered" evidence="1">
    <location>
        <begin position="1"/>
        <end position="27"/>
    </location>
</feature>
<feature type="region of interest" description="Disordered" evidence="1">
    <location>
        <begin position="482"/>
        <end position="506"/>
    </location>
</feature>
<protein>
    <submittedName>
        <fullName evidence="2">Uncharacterized protein</fullName>
    </submittedName>
</protein>
<reference evidence="2" key="1">
    <citation type="submission" date="2020-11" db="EMBL/GenBank/DDBJ databases">
        <authorList>
            <person name="Tran Van P."/>
        </authorList>
    </citation>
    <scope>NUCLEOTIDE SEQUENCE</scope>
</reference>
<accession>A0A7R9AMZ4</accession>
<dbReference type="AlphaFoldDB" id="A0A7R9AMZ4"/>
<dbReference type="EMBL" id="OC000381">
    <property type="protein sequence ID" value="CAD7257099.1"/>
    <property type="molecule type" value="Genomic_DNA"/>
</dbReference>